<name>A0A090BHE7_HYAAE</name>
<protein>
    <submittedName>
        <fullName evidence="2">RxLR effector candidate protein</fullName>
    </submittedName>
</protein>
<dbReference type="EMBL" id="AB922482">
    <property type="protein sequence ID" value="BAP69058.1"/>
    <property type="molecule type" value="mRNA"/>
</dbReference>
<gene>
    <name evidence="2" type="primary">HaRxLL160</name>
</gene>
<evidence type="ECO:0000313" key="2">
    <source>
        <dbReference type="EMBL" id="BAP69058.1"/>
    </source>
</evidence>
<reference evidence="2" key="1">
    <citation type="journal article" date="2014" name="PLoS Pathog.">
        <title>Expression profiling during Arabidopsis/downy mildew interaction reveals a highly-expressed effector that attenuates responses to salicylic acid.</title>
        <authorList>
            <person name="Asai S."/>
            <person name="Rallapalli G."/>
            <person name="Piquerez S.J.M."/>
            <person name="Caillaud M.C."/>
            <person name="Furzer O.J."/>
            <person name="Ishaque N."/>
            <person name="Wirthmueller L."/>
            <person name="Fabro G."/>
            <person name="Shirasu K."/>
            <person name="Jones J.D.G."/>
        </authorList>
    </citation>
    <scope>NUCLEOTIDE SEQUENCE</scope>
    <source>
        <strain evidence="2">Emoy2</strain>
    </source>
</reference>
<sequence length="113" mass="12163">MSSRQPAGSPSLSLTFAEVMTVLVGPFTIALVVDLLHTSPRFLRSGEEDGIALGRRKTVQECFHIVSGRKAGSNESGRWGLELFQRVGAVPASLSVPRPPFRVSGVKEVIDLC</sequence>
<keyword evidence="1" id="KW-1133">Transmembrane helix</keyword>
<accession>A0A090BHE7</accession>
<feature type="non-terminal residue" evidence="2">
    <location>
        <position position="113"/>
    </location>
</feature>
<dbReference type="AlphaFoldDB" id="A0A090BHE7"/>
<feature type="transmembrane region" description="Helical" evidence="1">
    <location>
        <begin position="12"/>
        <end position="36"/>
    </location>
</feature>
<keyword evidence="1" id="KW-0812">Transmembrane</keyword>
<keyword evidence="1" id="KW-0472">Membrane</keyword>
<organism evidence="2">
    <name type="scientific">Hyaloperonospora arabidopsidis (strain Emoy2)</name>
    <name type="common">Downy mildew agent</name>
    <name type="synonym">Peronospora arabidopsidis</name>
    <dbReference type="NCBI Taxonomy" id="559515"/>
    <lineage>
        <taxon>Eukaryota</taxon>
        <taxon>Sar</taxon>
        <taxon>Stramenopiles</taxon>
        <taxon>Oomycota</taxon>
        <taxon>Peronosporomycetes</taxon>
        <taxon>Peronosporales</taxon>
        <taxon>Peronosporaceae</taxon>
        <taxon>Hyaloperonospora</taxon>
    </lineage>
</organism>
<proteinExistence type="evidence at transcript level"/>
<evidence type="ECO:0000256" key="1">
    <source>
        <dbReference type="SAM" id="Phobius"/>
    </source>
</evidence>